<feature type="region of interest" description="Disordered" evidence="16">
    <location>
        <begin position="569"/>
        <end position="652"/>
    </location>
</feature>
<keyword evidence="5" id="KW-0926">Vacuole</keyword>
<dbReference type="OrthoDB" id="76293at2759"/>
<dbReference type="InterPro" id="IPR045175">
    <property type="entry name" value="M28_fam"/>
</dbReference>
<dbReference type="CDD" id="cd03875">
    <property type="entry name" value="M28_Fxna_like"/>
    <property type="match status" value="1"/>
</dbReference>
<feature type="domain" description="Vacuolar membrane protease C-terminal" evidence="19">
    <location>
        <begin position="1042"/>
        <end position="1089"/>
    </location>
</feature>
<evidence type="ECO:0000256" key="7">
    <source>
        <dbReference type="ARBA" id="ARBA00022692"/>
    </source>
</evidence>
<reference evidence="21" key="1">
    <citation type="submission" date="2021-07" db="EMBL/GenBank/DDBJ databases">
        <title>Elsinoe batatas strain:CRI-CJ2 Genome sequencing and assembly.</title>
        <authorList>
            <person name="Huang L."/>
        </authorList>
    </citation>
    <scope>NUCLEOTIDE SEQUENCE</scope>
    <source>
        <strain evidence="21">CRI-CJ2</strain>
    </source>
</reference>
<feature type="transmembrane region" description="Helical" evidence="17">
    <location>
        <begin position="382"/>
        <end position="404"/>
    </location>
</feature>
<dbReference type="GO" id="GO:0005774">
    <property type="term" value="C:vacuolar membrane"/>
    <property type="evidence" value="ECO:0007669"/>
    <property type="project" value="UniProtKB-SubCell"/>
</dbReference>
<comment type="cofactor">
    <cofactor evidence="1">
        <name>Zn(2+)</name>
        <dbReference type="ChEBI" id="CHEBI:29105"/>
    </cofactor>
</comment>
<feature type="transmembrane region" description="Helical" evidence="17">
    <location>
        <begin position="439"/>
        <end position="458"/>
    </location>
</feature>
<feature type="transmembrane region" description="Helical" evidence="17">
    <location>
        <begin position="470"/>
        <end position="494"/>
    </location>
</feature>
<evidence type="ECO:0000256" key="13">
    <source>
        <dbReference type="ARBA" id="ARBA00023136"/>
    </source>
</evidence>
<evidence type="ECO:0000256" key="6">
    <source>
        <dbReference type="ARBA" id="ARBA00022670"/>
    </source>
</evidence>
<feature type="region of interest" description="Disordered" evidence="16">
    <location>
        <begin position="985"/>
        <end position="1042"/>
    </location>
</feature>
<dbReference type="EMBL" id="JAESVG020000002">
    <property type="protein sequence ID" value="KAG8630154.1"/>
    <property type="molecule type" value="Genomic_DNA"/>
</dbReference>
<dbReference type="Gene3D" id="3.40.630.10">
    <property type="entry name" value="Zn peptidases"/>
    <property type="match status" value="1"/>
</dbReference>
<name>A0A8K0L5L9_9PEZI</name>
<keyword evidence="7 17" id="KW-0812">Transmembrane</keyword>
<feature type="transmembrane region" description="Helical" evidence="17">
    <location>
        <begin position="7"/>
        <end position="31"/>
    </location>
</feature>
<evidence type="ECO:0000256" key="1">
    <source>
        <dbReference type="ARBA" id="ARBA00001947"/>
    </source>
</evidence>
<dbReference type="FunFam" id="3.40.630.10:FF:000057">
    <property type="entry name" value="Vacuolar membrane protease"/>
    <property type="match status" value="1"/>
</dbReference>
<feature type="compositionally biased region" description="Polar residues" evidence="16">
    <location>
        <begin position="946"/>
        <end position="956"/>
    </location>
</feature>
<feature type="domain" description="Vacuolar membrane protease C-terminal" evidence="19">
    <location>
        <begin position="805"/>
        <end position="992"/>
    </location>
</feature>
<proteinExistence type="inferred from homology"/>
<dbReference type="PANTHER" id="PTHR12147:SF58">
    <property type="entry name" value="VACUOLAR MEMBRANE PROTEASE"/>
    <property type="match status" value="1"/>
</dbReference>
<keyword evidence="9 15" id="KW-0378">Hydrolase</keyword>
<evidence type="ECO:0000259" key="20">
    <source>
        <dbReference type="Pfam" id="PF22251"/>
    </source>
</evidence>
<keyword evidence="6 15" id="KW-0645">Protease</keyword>
<comment type="similarity">
    <text evidence="4 15">Belongs to the peptidase M28 family.</text>
</comment>
<evidence type="ECO:0000256" key="11">
    <source>
        <dbReference type="ARBA" id="ARBA00022989"/>
    </source>
</evidence>
<accession>A0A8K0L5L9</accession>
<evidence type="ECO:0000256" key="14">
    <source>
        <dbReference type="ARBA" id="ARBA00023180"/>
    </source>
</evidence>
<dbReference type="GO" id="GO:0046872">
    <property type="term" value="F:metal ion binding"/>
    <property type="evidence" value="ECO:0007669"/>
    <property type="project" value="UniProtKB-KW"/>
</dbReference>
<dbReference type="InterPro" id="IPR053976">
    <property type="entry name" value="PFF1_TM"/>
</dbReference>
<evidence type="ECO:0000256" key="17">
    <source>
        <dbReference type="SAM" id="Phobius"/>
    </source>
</evidence>
<keyword evidence="8 15" id="KW-0479">Metal-binding</keyword>
<dbReference type="EC" id="3.4.-.-" evidence="15"/>
<feature type="transmembrane region" description="Helical" evidence="17">
    <location>
        <begin position="730"/>
        <end position="747"/>
    </location>
</feature>
<evidence type="ECO:0000256" key="3">
    <source>
        <dbReference type="ARBA" id="ARBA00004128"/>
    </source>
</evidence>
<evidence type="ECO:0000256" key="4">
    <source>
        <dbReference type="ARBA" id="ARBA00010918"/>
    </source>
</evidence>
<feature type="transmembrane region" description="Helical" evidence="17">
    <location>
        <begin position="532"/>
        <end position="554"/>
    </location>
</feature>
<dbReference type="Proteomes" id="UP000809789">
    <property type="component" value="Unassembled WGS sequence"/>
</dbReference>
<evidence type="ECO:0000256" key="2">
    <source>
        <dbReference type="ARBA" id="ARBA00003273"/>
    </source>
</evidence>
<comment type="subcellular location">
    <subcellularLocation>
        <location evidence="3">Vacuole membrane</location>
        <topology evidence="3">Multi-pass membrane protein</topology>
    </subcellularLocation>
</comment>
<evidence type="ECO:0000256" key="10">
    <source>
        <dbReference type="ARBA" id="ARBA00022833"/>
    </source>
</evidence>
<dbReference type="GO" id="GO:0008235">
    <property type="term" value="F:metalloexopeptidase activity"/>
    <property type="evidence" value="ECO:0007669"/>
    <property type="project" value="InterPro"/>
</dbReference>
<evidence type="ECO:0000259" key="18">
    <source>
        <dbReference type="Pfam" id="PF04389"/>
    </source>
</evidence>
<dbReference type="Pfam" id="PF22251">
    <property type="entry name" value="PFF1_TM"/>
    <property type="match status" value="1"/>
</dbReference>
<feature type="transmembrane region" description="Helical" evidence="17">
    <location>
        <begin position="670"/>
        <end position="691"/>
    </location>
</feature>
<evidence type="ECO:0000259" key="19">
    <source>
        <dbReference type="Pfam" id="PF22250"/>
    </source>
</evidence>
<keyword evidence="14" id="KW-0325">Glycoprotein</keyword>
<dbReference type="AlphaFoldDB" id="A0A8K0L5L9"/>
<protein>
    <recommendedName>
        <fullName evidence="15">Peptide hydrolase</fullName>
        <ecNumber evidence="15">3.4.-.-</ecNumber>
    </recommendedName>
</protein>
<dbReference type="InterPro" id="IPR053975">
    <property type="entry name" value="PFF1_C"/>
</dbReference>
<comment type="function">
    <text evidence="2">May be involved in vacuolar sorting and osmoregulation.</text>
</comment>
<evidence type="ECO:0000256" key="9">
    <source>
        <dbReference type="ARBA" id="ARBA00022801"/>
    </source>
</evidence>
<dbReference type="PANTHER" id="PTHR12147">
    <property type="entry name" value="METALLOPEPTIDASE M28 FAMILY MEMBER"/>
    <property type="match status" value="1"/>
</dbReference>
<feature type="compositionally biased region" description="Low complexity" evidence="16">
    <location>
        <begin position="985"/>
        <end position="1005"/>
    </location>
</feature>
<dbReference type="InterPro" id="IPR007484">
    <property type="entry name" value="Peptidase_M28"/>
</dbReference>
<keyword evidence="12" id="KW-0482">Metalloprotease</keyword>
<feature type="compositionally biased region" description="Polar residues" evidence="16">
    <location>
        <begin position="577"/>
        <end position="590"/>
    </location>
</feature>
<feature type="domain" description="Peptidase M28" evidence="18">
    <location>
        <begin position="170"/>
        <end position="347"/>
    </location>
</feature>
<keyword evidence="10 15" id="KW-0862">Zinc</keyword>
<feature type="transmembrane region" description="Helical" evidence="17">
    <location>
        <begin position="506"/>
        <end position="526"/>
    </location>
</feature>
<sequence>MMRNPFAFTPLPVTIFTTAIYIAIFAALVIVHHRVPSPPSNGVDRNWSGVNLTEAWLDLKYISKEYHPYNSRANQNVRGYIYYKIRNILQNNRVSSGQETSLNIFNPYLGPRVGTESNLAVVLDDRSSNITFPDSRSYVNYFEGDNLAVYIRGEDDPAGLFWNDPEAAPESLTLVNSHYDSVSTGYGATDDGAGVVSMLQLLSHFTSPGKQPKHGIVLLWNNGEEDGLYGAYAYLKHPISRHTRAFLNLEGTGPGGRATLFRSTDAAVTAPYVKSKYPFGSVVSADGFKRGLVRSGTDYSVFNEALGMRGLDVAYMEPRSRYHTNQDDTKDTSKGSVWHMLSMALATTSELASKSWDQDDSESGVWFDVFGKVFAVLRIHTLFALCVTLLAVGPVSLVIVEVILKKKGKWYPFSFKTYLHGEDDDEPVKLYGLRGFFRFPIAFIASTAAVLALAYLLTKINPYIIYSSPYVVWSMMLATHIAVSWFMLALLAAVRPTALSRLYTLLWLYIVSWVILLAAAIASARYDIAGSYFVLIYNLTVLLSLHISYMDLFALPSKSQYAARVNIGASRRPSHDPQPQTSSRPTSRAANETDDPTERTSLLSPTSARPRDRQTFARYNQRRPSHDPSIITAEEEAEDSRPDLASSPPYENEQVWSGPIPKWTWILQTLLLLPLNLVLIGQVALLLTSALDQTPADGNDVLTIYMFIAGLTVLLLLPSYTVLNRFIWQLPTLIFFIAIGTAIYSLLGEPFTREARLKVFFVQRIDLDSGRNIVALNGLPGYVERIVTEMPSSSLGSAATCHDIGVSGPVDEESLPSSPSSSVRHEDLTWAARRGLRTCAWEGIPPNPLRHHSNTTISSTAPQMKDWVHISTRHLNSTSTSDEAETISTYLLTLSGLNTRSCRLYFSPDPEQGQSIANITILNACPWLNTTALSSNSTTRLDCPGGQQTQPDSTPISRKGNEQIRLWSRTFDPTFHVIVDVATSSNTSSSSSSSSSASSSSSSSSDPSADRSLPFFPSTNHPVPSPPYPSPDASRMVKDGKTGKLGLKGKAMCVWSDANKKGTVPALDELERYAPVWAAITKNGDGLVEGFREFEL</sequence>
<keyword evidence="11 17" id="KW-1133">Transmembrane helix</keyword>
<evidence type="ECO:0000256" key="8">
    <source>
        <dbReference type="ARBA" id="ARBA00022723"/>
    </source>
</evidence>
<gene>
    <name evidence="21" type="ORF">KVT40_001773</name>
</gene>
<dbReference type="InterPro" id="IPR048024">
    <property type="entry name" value="Fxna-like_M28_dom"/>
</dbReference>
<feature type="transmembrane region" description="Helical" evidence="17">
    <location>
        <begin position="703"/>
        <end position="723"/>
    </location>
</feature>
<evidence type="ECO:0000313" key="22">
    <source>
        <dbReference type="Proteomes" id="UP000809789"/>
    </source>
</evidence>
<feature type="region of interest" description="Disordered" evidence="16">
    <location>
        <begin position="937"/>
        <end position="959"/>
    </location>
</feature>
<evidence type="ECO:0000256" key="15">
    <source>
        <dbReference type="RuleBase" id="RU361240"/>
    </source>
</evidence>
<feature type="domain" description="Vacuolar membrane protease transmembrane" evidence="20">
    <location>
        <begin position="437"/>
        <end position="718"/>
    </location>
</feature>
<dbReference type="Pfam" id="PF04389">
    <property type="entry name" value="Peptidase_M28"/>
    <property type="match status" value="1"/>
</dbReference>
<dbReference type="GO" id="GO:0006508">
    <property type="term" value="P:proteolysis"/>
    <property type="evidence" value="ECO:0007669"/>
    <property type="project" value="UniProtKB-KW"/>
</dbReference>
<evidence type="ECO:0000256" key="12">
    <source>
        <dbReference type="ARBA" id="ARBA00023049"/>
    </source>
</evidence>
<evidence type="ECO:0000256" key="5">
    <source>
        <dbReference type="ARBA" id="ARBA00022554"/>
    </source>
</evidence>
<comment type="caution">
    <text evidence="21">The sequence shown here is derived from an EMBL/GenBank/DDBJ whole genome shotgun (WGS) entry which is preliminary data.</text>
</comment>
<keyword evidence="22" id="KW-1185">Reference proteome</keyword>
<dbReference type="Pfam" id="PF22250">
    <property type="entry name" value="PFF1_C"/>
    <property type="match status" value="2"/>
</dbReference>
<dbReference type="SUPFAM" id="SSF53187">
    <property type="entry name" value="Zn-dependent exopeptidases"/>
    <property type="match status" value="1"/>
</dbReference>
<organism evidence="21 22">
    <name type="scientific">Elsinoe batatas</name>
    <dbReference type="NCBI Taxonomy" id="2601811"/>
    <lineage>
        <taxon>Eukaryota</taxon>
        <taxon>Fungi</taxon>
        <taxon>Dikarya</taxon>
        <taxon>Ascomycota</taxon>
        <taxon>Pezizomycotina</taxon>
        <taxon>Dothideomycetes</taxon>
        <taxon>Dothideomycetidae</taxon>
        <taxon>Myriangiales</taxon>
        <taxon>Elsinoaceae</taxon>
        <taxon>Elsinoe</taxon>
    </lineage>
</organism>
<evidence type="ECO:0000256" key="16">
    <source>
        <dbReference type="SAM" id="MobiDB-lite"/>
    </source>
</evidence>
<evidence type="ECO:0000313" key="21">
    <source>
        <dbReference type="EMBL" id="KAG8630154.1"/>
    </source>
</evidence>
<keyword evidence="13 17" id="KW-0472">Membrane</keyword>